<feature type="region of interest" description="Disordered" evidence="3">
    <location>
        <begin position="1"/>
        <end position="20"/>
    </location>
</feature>
<dbReference type="RefSeq" id="WP_344772233.1">
    <property type="nucleotide sequence ID" value="NZ_BAABAH010000001.1"/>
</dbReference>
<dbReference type="PRINTS" id="PR00455">
    <property type="entry name" value="HTHTETR"/>
</dbReference>
<evidence type="ECO:0000313" key="5">
    <source>
        <dbReference type="EMBL" id="GAA3804966.1"/>
    </source>
</evidence>
<evidence type="ECO:0000256" key="3">
    <source>
        <dbReference type="SAM" id="MobiDB-lite"/>
    </source>
</evidence>
<evidence type="ECO:0000313" key="6">
    <source>
        <dbReference type="Proteomes" id="UP001501821"/>
    </source>
</evidence>
<feature type="domain" description="HTH tetR-type" evidence="4">
    <location>
        <begin position="21"/>
        <end position="81"/>
    </location>
</feature>
<dbReference type="Pfam" id="PF00440">
    <property type="entry name" value="TetR_N"/>
    <property type="match status" value="1"/>
</dbReference>
<proteinExistence type="predicted"/>
<dbReference type="PANTHER" id="PTHR30055">
    <property type="entry name" value="HTH-TYPE TRANSCRIPTIONAL REGULATOR RUTR"/>
    <property type="match status" value="1"/>
</dbReference>
<dbReference type="InterPro" id="IPR001647">
    <property type="entry name" value="HTH_TetR"/>
</dbReference>
<dbReference type="InterPro" id="IPR050109">
    <property type="entry name" value="HTH-type_TetR-like_transc_reg"/>
</dbReference>
<name>A0ABP7HUU2_9ACTN</name>
<keyword evidence="1 2" id="KW-0238">DNA-binding</keyword>
<evidence type="ECO:0000259" key="4">
    <source>
        <dbReference type="PROSITE" id="PS50977"/>
    </source>
</evidence>
<dbReference type="PANTHER" id="PTHR30055:SF226">
    <property type="entry name" value="HTH-TYPE TRANSCRIPTIONAL REGULATOR PKSA"/>
    <property type="match status" value="1"/>
</dbReference>
<dbReference type="EMBL" id="BAABAH010000001">
    <property type="protein sequence ID" value="GAA3804966.1"/>
    <property type="molecule type" value="Genomic_DNA"/>
</dbReference>
<sequence length="209" mass="22848">MPASSATESTPRRRTQAERRAATRRALLDATIDVLVDSGYAGLTTTAVCERAGVTRGAQAHYFATKQELVVQALSHLTDQLVEDLVSKPLNVADGPEAQYAVLLNRLWEIFSGPVSFAQLELFTAARTDADLRRHLVQFDHAVMSTLADAARRVAPELVKRPEFADVMRTAIATIRGLRMLRAVASERSVRSAWPSARDQLLAGLPLDA</sequence>
<reference evidence="6" key="1">
    <citation type="journal article" date="2019" name="Int. J. Syst. Evol. Microbiol.">
        <title>The Global Catalogue of Microorganisms (GCM) 10K type strain sequencing project: providing services to taxonomists for standard genome sequencing and annotation.</title>
        <authorList>
            <consortium name="The Broad Institute Genomics Platform"/>
            <consortium name="The Broad Institute Genome Sequencing Center for Infectious Disease"/>
            <person name="Wu L."/>
            <person name="Ma J."/>
        </authorList>
    </citation>
    <scope>NUCLEOTIDE SEQUENCE [LARGE SCALE GENOMIC DNA]</scope>
    <source>
        <strain evidence="6">JCM 16953</strain>
    </source>
</reference>
<dbReference type="InterPro" id="IPR009057">
    <property type="entry name" value="Homeodomain-like_sf"/>
</dbReference>
<evidence type="ECO:0000256" key="1">
    <source>
        <dbReference type="ARBA" id="ARBA00023125"/>
    </source>
</evidence>
<organism evidence="5 6">
    <name type="scientific">Nocardioides panacisoli</name>
    <dbReference type="NCBI Taxonomy" id="627624"/>
    <lineage>
        <taxon>Bacteria</taxon>
        <taxon>Bacillati</taxon>
        <taxon>Actinomycetota</taxon>
        <taxon>Actinomycetes</taxon>
        <taxon>Propionibacteriales</taxon>
        <taxon>Nocardioidaceae</taxon>
        <taxon>Nocardioides</taxon>
    </lineage>
</organism>
<comment type="caution">
    <text evidence="5">The sequence shown here is derived from an EMBL/GenBank/DDBJ whole genome shotgun (WGS) entry which is preliminary data.</text>
</comment>
<dbReference type="PROSITE" id="PS50977">
    <property type="entry name" value="HTH_TETR_2"/>
    <property type="match status" value="1"/>
</dbReference>
<dbReference type="Gene3D" id="1.10.357.10">
    <property type="entry name" value="Tetracycline Repressor, domain 2"/>
    <property type="match status" value="1"/>
</dbReference>
<evidence type="ECO:0000256" key="2">
    <source>
        <dbReference type="PROSITE-ProRule" id="PRU00335"/>
    </source>
</evidence>
<feature type="DNA-binding region" description="H-T-H motif" evidence="2">
    <location>
        <begin position="44"/>
        <end position="63"/>
    </location>
</feature>
<dbReference type="SUPFAM" id="SSF46689">
    <property type="entry name" value="Homeodomain-like"/>
    <property type="match status" value="1"/>
</dbReference>
<dbReference type="Proteomes" id="UP001501821">
    <property type="component" value="Unassembled WGS sequence"/>
</dbReference>
<accession>A0ABP7HUU2</accession>
<keyword evidence="6" id="KW-1185">Reference proteome</keyword>
<protein>
    <submittedName>
        <fullName evidence="5">TetR/AcrR family transcriptional regulator</fullName>
    </submittedName>
</protein>
<gene>
    <name evidence="5" type="ORF">GCM10022242_05240</name>
</gene>